<name>A0ABN2X5T9_9ACTN</name>
<gene>
    <name evidence="2" type="ORF">GCM10009759_39630</name>
</gene>
<accession>A0ABN2X5T9</accession>
<feature type="domain" description="NADPH-dependent FMN reductase-like" evidence="1">
    <location>
        <begin position="2"/>
        <end position="142"/>
    </location>
</feature>
<dbReference type="InterPro" id="IPR050712">
    <property type="entry name" value="NAD(P)H-dep_reductase"/>
</dbReference>
<dbReference type="EMBL" id="BAAANS010000026">
    <property type="protein sequence ID" value="GAA2103857.1"/>
    <property type="molecule type" value="Genomic_DNA"/>
</dbReference>
<proteinExistence type="predicted"/>
<reference evidence="3" key="1">
    <citation type="journal article" date="2019" name="Int. J. Syst. Evol. Microbiol.">
        <title>The Global Catalogue of Microorganisms (GCM) 10K type strain sequencing project: providing services to taxonomists for standard genome sequencing and annotation.</title>
        <authorList>
            <consortium name="The Broad Institute Genomics Platform"/>
            <consortium name="The Broad Institute Genome Sequencing Center for Infectious Disease"/>
            <person name="Wu L."/>
            <person name="Ma J."/>
        </authorList>
    </citation>
    <scope>NUCLEOTIDE SEQUENCE [LARGE SCALE GENOMIC DNA]</scope>
    <source>
        <strain evidence="3">JCM 14559</strain>
    </source>
</reference>
<dbReference type="SUPFAM" id="SSF52218">
    <property type="entry name" value="Flavoproteins"/>
    <property type="match status" value="1"/>
</dbReference>
<dbReference type="InterPro" id="IPR005025">
    <property type="entry name" value="FMN_Rdtase-like_dom"/>
</dbReference>
<dbReference type="Gene3D" id="3.40.50.360">
    <property type="match status" value="1"/>
</dbReference>
<dbReference type="Proteomes" id="UP001500897">
    <property type="component" value="Unassembled WGS sequence"/>
</dbReference>
<organism evidence="2 3">
    <name type="scientific">Kitasatospora saccharophila</name>
    <dbReference type="NCBI Taxonomy" id="407973"/>
    <lineage>
        <taxon>Bacteria</taxon>
        <taxon>Bacillati</taxon>
        <taxon>Actinomycetota</taxon>
        <taxon>Actinomycetes</taxon>
        <taxon>Kitasatosporales</taxon>
        <taxon>Streptomycetaceae</taxon>
        <taxon>Kitasatospora</taxon>
    </lineage>
</organism>
<dbReference type="InterPro" id="IPR029039">
    <property type="entry name" value="Flavoprotein-like_sf"/>
</dbReference>
<sequence length="177" mass="18823">MLCGSVRADGYTGALARHAADCLRQQGFRSTVWELGTRPLPIADPAHHHDPAANPDPSVQEFVAAAQRAEAFVLAGPVYHNSYSGVLKNALDCLSIAEFDGKPVGLLAHGPKLTAVQACDHLRIVVRGLYGLCVPEQAVTTPADYERDAHGALRLAEPGMRARVNGLVASVVKAARR</sequence>
<protein>
    <submittedName>
        <fullName evidence="2">NADPH-dependent FMN reductase</fullName>
    </submittedName>
</protein>
<evidence type="ECO:0000313" key="2">
    <source>
        <dbReference type="EMBL" id="GAA2103857.1"/>
    </source>
</evidence>
<evidence type="ECO:0000313" key="3">
    <source>
        <dbReference type="Proteomes" id="UP001500897"/>
    </source>
</evidence>
<comment type="caution">
    <text evidence="2">The sequence shown here is derived from an EMBL/GenBank/DDBJ whole genome shotgun (WGS) entry which is preliminary data.</text>
</comment>
<keyword evidence="3" id="KW-1185">Reference proteome</keyword>
<dbReference type="PANTHER" id="PTHR30543:SF21">
    <property type="entry name" value="NAD(P)H-DEPENDENT FMN REDUCTASE LOT6"/>
    <property type="match status" value="1"/>
</dbReference>
<dbReference type="PANTHER" id="PTHR30543">
    <property type="entry name" value="CHROMATE REDUCTASE"/>
    <property type="match status" value="1"/>
</dbReference>
<evidence type="ECO:0000259" key="1">
    <source>
        <dbReference type="Pfam" id="PF03358"/>
    </source>
</evidence>
<dbReference type="Pfam" id="PF03358">
    <property type="entry name" value="FMN_red"/>
    <property type="match status" value="1"/>
</dbReference>